<evidence type="ECO:0000313" key="13">
    <source>
        <dbReference type="EMBL" id="OUN44590.1"/>
    </source>
</evidence>
<evidence type="ECO:0000256" key="4">
    <source>
        <dbReference type="ARBA" id="ARBA00022598"/>
    </source>
</evidence>
<dbReference type="InterPro" id="IPR005762">
    <property type="entry name" value="MurD"/>
</dbReference>
<evidence type="ECO:0000256" key="7">
    <source>
        <dbReference type="ARBA" id="ARBA00022840"/>
    </source>
</evidence>
<keyword evidence="8 9" id="KW-0131">Cell cycle</keyword>
<dbReference type="Gene3D" id="3.90.190.20">
    <property type="entry name" value="Mur ligase, C-terminal domain"/>
    <property type="match status" value="1"/>
</dbReference>
<evidence type="ECO:0000256" key="6">
    <source>
        <dbReference type="ARBA" id="ARBA00022741"/>
    </source>
</evidence>
<dbReference type="GO" id="GO:0008360">
    <property type="term" value="P:regulation of cell shape"/>
    <property type="evidence" value="ECO:0007669"/>
    <property type="project" value="UniProtKB-KW"/>
</dbReference>
<feature type="domain" description="Mur ligase C-terminal" evidence="11">
    <location>
        <begin position="319"/>
        <end position="438"/>
    </location>
</feature>
<comment type="pathway">
    <text evidence="2 9 10">Cell wall biogenesis; peptidoglycan biosynthesis.</text>
</comment>
<evidence type="ECO:0000256" key="10">
    <source>
        <dbReference type="RuleBase" id="RU003664"/>
    </source>
</evidence>
<evidence type="ECO:0000259" key="11">
    <source>
        <dbReference type="Pfam" id="PF02875"/>
    </source>
</evidence>
<dbReference type="InterPro" id="IPR013221">
    <property type="entry name" value="Mur_ligase_cen"/>
</dbReference>
<dbReference type="GO" id="GO:0008764">
    <property type="term" value="F:UDP-N-acetylmuramoylalanine-D-glutamate ligase activity"/>
    <property type="evidence" value="ECO:0007669"/>
    <property type="project" value="UniProtKB-UniRule"/>
</dbReference>
<comment type="function">
    <text evidence="9 10">Cell wall formation. Catalyzes the addition of glutamate to the nucleotide precursor UDP-N-acetylmuramoyl-L-alanine (UMA).</text>
</comment>
<dbReference type="PROSITE" id="PS01011">
    <property type="entry name" value="FOLYLPOLYGLU_SYNT_1"/>
    <property type="match status" value="1"/>
</dbReference>
<keyword evidence="9 10" id="KW-0573">Peptidoglycan synthesis</keyword>
<dbReference type="STRING" id="1118060.GCA_000311845_00855"/>
<feature type="binding site" evidence="9">
    <location>
        <begin position="117"/>
        <end position="123"/>
    </location>
    <ligand>
        <name>ATP</name>
        <dbReference type="ChEBI" id="CHEBI:30616"/>
    </ligand>
</feature>
<comment type="similarity">
    <text evidence="9">Belongs to the MurCDEF family.</text>
</comment>
<keyword evidence="4 9" id="KW-0436">Ligase</keyword>
<dbReference type="Pfam" id="PF08245">
    <property type="entry name" value="Mur_ligase_M"/>
    <property type="match status" value="1"/>
</dbReference>
<keyword evidence="9 10" id="KW-0133">Cell shape</keyword>
<keyword evidence="5 9" id="KW-0132">Cell division</keyword>
<reference evidence="14" key="1">
    <citation type="submission" date="2017-04" db="EMBL/GenBank/DDBJ databases">
        <title>Function of individual gut microbiota members based on whole genome sequencing of pure cultures obtained from chicken caecum.</title>
        <authorList>
            <person name="Medvecky M."/>
            <person name="Cejkova D."/>
            <person name="Polansky O."/>
            <person name="Karasova D."/>
            <person name="Kubasova T."/>
            <person name="Cizek A."/>
            <person name="Rychlik I."/>
        </authorList>
    </citation>
    <scope>NUCLEOTIDE SEQUENCE [LARGE SCALE GENOMIC DNA]</scope>
    <source>
        <strain evidence="14">An70</strain>
    </source>
</reference>
<dbReference type="UniPathway" id="UPA00219"/>
<dbReference type="GO" id="GO:0005737">
    <property type="term" value="C:cytoplasm"/>
    <property type="evidence" value="ECO:0007669"/>
    <property type="project" value="UniProtKB-SubCell"/>
</dbReference>
<dbReference type="SUPFAM" id="SSF53244">
    <property type="entry name" value="MurD-like peptide ligases, peptide-binding domain"/>
    <property type="match status" value="1"/>
</dbReference>
<sequence length="468" mass="49001">MLLPETFDLLVLGLGSTGLAVARWGAAHLGERVRSVTVYGGAASAPSVETDALGAAGVSFVFGTELVEGDYDVCVASPGISEFSAFFARGREHALAIMGEPEFAWRLSPEHWIAVTGTNGKTTTTSLINHILNESGRSSVAVGNIGLAPIAAVDDRAPGSWFAAELSSYQLATTSMLHPRVAVLMNITPDHLAWHGTLDAYAAAKRKIFANQEPGDLAVVCVEDAGARAALSAARSTGAAVCELSHDDSGAASAAFCDEGVLVVRLNGVEHRLVPTAELRIRGAHNELNALAAAAAALWVGASDEDVRAALVSFTALEHRIEPVAQIDGVRYINDSKATNTDAVVKALTAFPDEPVVLLLGGSDKGTPLEEFVEDVVHSTVKAVVCFGDARQRFLDAFVEAAGRHDIDVAEAEDLADAVDVARSLAERGDVVLLSPACASFDEFSGFEERGRAFKELVAALGRDAESA</sequence>
<evidence type="ECO:0000313" key="14">
    <source>
        <dbReference type="Proteomes" id="UP000196560"/>
    </source>
</evidence>
<dbReference type="InterPro" id="IPR036565">
    <property type="entry name" value="Mur-like_cat_sf"/>
</dbReference>
<name>A0A1Y3UGS8_9ACTN</name>
<dbReference type="GO" id="GO:0005524">
    <property type="term" value="F:ATP binding"/>
    <property type="evidence" value="ECO:0007669"/>
    <property type="project" value="UniProtKB-UniRule"/>
</dbReference>
<comment type="caution">
    <text evidence="13">The sequence shown here is derived from an EMBL/GenBank/DDBJ whole genome shotgun (WGS) entry which is preliminary data.</text>
</comment>
<keyword evidence="3 9" id="KW-0963">Cytoplasm</keyword>
<proteinExistence type="inferred from homology"/>
<evidence type="ECO:0000256" key="3">
    <source>
        <dbReference type="ARBA" id="ARBA00022490"/>
    </source>
</evidence>
<keyword evidence="7 9" id="KW-0067">ATP-binding</keyword>
<dbReference type="EC" id="6.3.2.9" evidence="9 10"/>
<evidence type="ECO:0000256" key="9">
    <source>
        <dbReference type="HAMAP-Rule" id="MF_00639"/>
    </source>
</evidence>
<dbReference type="NCBIfam" id="TIGR01087">
    <property type="entry name" value="murD"/>
    <property type="match status" value="1"/>
</dbReference>
<dbReference type="PANTHER" id="PTHR43692">
    <property type="entry name" value="UDP-N-ACETYLMURAMOYLALANINE--D-GLUTAMATE LIGASE"/>
    <property type="match status" value="1"/>
</dbReference>
<evidence type="ECO:0000259" key="12">
    <source>
        <dbReference type="Pfam" id="PF08245"/>
    </source>
</evidence>
<dbReference type="eggNOG" id="COG0771">
    <property type="taxonomic scope" value="Bacteria"/>
</dbReference>
<feature type="domain" description="Mur ligase central" evidence="12">
    <location>
        <begin position="115"/>
        <end position="297"/>
    </location>
</feature>
<evidence type="ECO:0000256" key="2">
    <source>
        <dbReference type="ARBA" id="ARBA00004752"/>
    </source>
</evidence>
<keyword evidence="6 9" id="KW-0547">Nucleotide-binding</keyword>
<comment type="catalytic activity">
    <reaction evidence="9 10">
        <text>UDP-N-acetyl-alpha-D-muramoyl-L-alanine + D-glutamate + ATP = UDP-N-acetyl-alpha-D-muramoyl-L-alanyl-D-glutamate + ADP + phosphate + H(+)</text>
        <dbReference type="Rhea" id="RHEA:16429"/>
        <dbReference type="ChEBI" id="CHEBI:15378"/>
        <dbReference type="ChEBI" id="CHEBI:29986"/>
        <dbReference type="ChEBI" id="CHEBI:30616"/>
        <dbReference type="ChEBI" id="CHEBI:43474"/>
        <dbReference type="ChEBI" id="CHEBI:83898"/>
        <dbReference type="ChEBI" id="CHEBI:83900"/>
        <dbReference type="ChEBI" id="CHEBI:456216"/>
        <dbReference type="EC" id="6.3.2.9"/>
    </reaction>
</comment>
<dbReference type="RefSeq" id="WP_087185687.1">
    <property type="nucleotide sequence ID" value="NZ_NFHO01000001.1"/>
</dbReference>
<gene>
    <name evidence="9" type="primary">murD</name>
    <name evidence="13" type="ORF">B5G21_01255</name>
</gene>
<organism evidence="13 14">
    <name type="scientific">Enorma massiliensis</name>
    <dbReference type="NCBI Taxonomy" id="1472761"/>
    <lineage>
        <taxon>Bacteria</taxon>
        <taxon>Bacillati</taxon>
        <taxon>Actinomycetota</taxon>
        <taxon>Coriobacteriia</taxon>
        <taxon>Coriobacteriales</taxon>
        <taxon>Coriobacteriaceae</taxon>
        <taxon>Enorma</taxon>
    </lineage>
</organism>
<dbReference type="SUPFAM" id="SSF53623">
    <property type="entry name" value="MurD-like peptide ligases, catalytic domain"/>
    <property type="match status" value="1"/>
</dbReference>
<dbReference type="GO" id="GO:0004326">
    <property type="term" value="F:tetrahydrofolylpolyglutamate synthase activity"/>
    <property type="evidence" value="ECO:0007669"/>
    <property type="project" value="InterPro"/>
</dbReference>
<accession>A0A1Y3UGS8</accession>
<keyword evidence="9 10" id="KW-0961">Cell wall biogenesis/degradation</keyword>
<dbReference type="GO" id="GO:0009252">
    <property type="term" value="P:peptidoglycan biosynthetic process"/>
    <property type="evidence" value="ECO:0007669"/>
    <property type="project" value="UniProtKB-UniRule"/>
</dbReference>
<dbReference type="Gene3D" id="3.40.1190.10">
    <property type="entry name" value="Mur-like, catalytic domain"/>
    <property type="match status" value="1"/>
</dbReference>
<comment type="subcellular location">
    <subcellularLocation>
        <location evidence="1 9 10">Cytoplasm</location>
    </subcellularLocation>
</comment>
<keyword evidence="14" id="KW-1185">Reference proteome</keyword>
<protein>
    <recommendedName>
        <fullName evidence="9 10">UDP-N-acetylmuramoylalanine--D-glutamate ligase</fullName>
        <ecNumber evidence="9 10">6.3.2.9</ecNumber>
    </recommendedName>
    <alternativeName>
        <fullName evidence="9">D-glutamic acid-adding enzyme</fullName>
    </alternativeName>
    <alternativeName>
        <fullName evidence="9">UDP-N-acetylmuramoyl-L-alanyl-D-glutamate synthetase</fullName>
    </alternativeName>
</protein>
<dbReference type="Gene3D" id="3.40.50.720">
    <property type="entry name" value="NAD(P)-binding Rossmann-like Domain"/>
    <property type="match status" value="1"/>
</dbReference>
<dbReference type="InterPro" id="IPR004101">
    <property type="entry name" value="Mur_ligase_C"/>
</dbReference>
<dbReference type="EMBL" id="NFHO01000001">
    <property type="protein sequence ID" value="OUN44590.1"/>
    <property type="molecule type" value="Genomic_DNA"/>
</dbReference>
<dbReference type="AlphaFoldDB" id="A0A1Y3UGS8"/>
<dbReference type="PANTHER" id="PTHR43692:SF1">
    <property type="entry name" value="UDP-N-ACETYLMURAMOYLALANINE--D-GLUTAMATE LIGASE"/>
    <property type="match status" value="1"/>
</dbReference>
<dbReference type="GO" id="GO:0071555">
    <property type="term" value="P:cell wall organization"/>
    <property type="evidence" value="ECO:0007669"/>
    <property type="project" value="UniProtKB-KW"/>
</dbReference>
<dbReference type="InterPro" id="IPR018109">
    <property type="entry name" value="Folylpolyglutamate_synth_CS"/>
</dbReference>
<evidence type="ECO:0000256" key="1">
    <source>
        <dbReference type="ARBA" id="ARBA00004496"/>
    </source>
</evidence>
<dbReference type="Proteomes" id="UP000196560">
    <property type="component" value="Unassembled WGS sequence"/>
</dbReference>
<dbReference type="InterPro" id="IPR036615">
    <property type="entry name" value="Mur_ligase_C_dom_sf"/>
</dbReference>
<dbReference type="GO" id="GO:0051301">
    <property type="term" value="P:cell division"/>
    <property type="evidence" value="ECO:0007669"/>
    <property type="project" value="UniProtKB-KW"/>
</dbReference>
<dbReference type="Pfam" id="PF02875">
    <property type="entry name" value="Mur_ligase_C"/>
    <property type="match status" value="1"/>
</dbReference>
<evidence type="ECO:0000256" key="5">
    <source>
        <dbReference type="ARBA" id="ARBA00022618"/>
    </source>
</evidence>
<evidence type="ECO:0000256" key="8">
    <source>
        <dbReference type="ARBA" id="ARBA00023306"/>
    </source>
</evidence>
<dbReference type="HAMAP" id="MF_00639">
    <property type="entry name" value="MurD"/>
    <property type="match status" value="1"/>
</dbReference>